<dbReference type="PROSITE" id="PS50162">
    <property type="entry name" value="RECA_2"/>
    <property type="match status" value="1"/>
</dbReference>
<dbReference type="GO" id="GO:0042148">
    <property type="term" value="P:DNA strand invasion"/>
    <property type="evidence" value="ECO:0007669"/>
    <property type="project" value="TreeGrafter"/>
</dbReference>
<dbReference type="PANTHER" id="PTHR46457">
    <property type="entry name" value="DNA REPAIR PROTEIN RAD51 HOMOLOG 4"/>
    <property type="match status" value="1"/>
</dbReference>
<dbReference type="EMBL" id="CAJQZP010001037">
    <property type="protein sequence ID" value="CAG5011945.1"/>
    <property type="molecule type" value="Genomic_DNA"/>
</dbReference>
<keyword evidence="5" id="KW-1185">Reference proteome</keyword>
<dbReference type="GO" id="GO:0000400">
    <property type="term" value="F:four-way junction DNA binding"/>
    <property type="evidence" value="ECO:0007669"/>
    <property type="project" value="TreeGrafter"/>
</dbReference>
<dbReference type="Pfam" id="PF08423">
    <property type="entry name" value="Rad51"/>
    <property type="match status" value="1"/>
</dbReference>
<sequence length="274" mass="31122">MKYSAPLVDGLFLLSKSQTKKRFINTGIESLNAVLGGGIPVGYITELCGLAGSGKTQLGFQLAINCVRETENTILFVDTKGDFDAVRIQKILDNIGSSHQEMARALLKIEIVQIWTMEELIELFKKLKNKSVSIENLAMIIIDSLPCLMFQHFGDDNKIGLTYLNIFVNYCRSLCKNHEIGVLCINIQTRWVEQDITDYIDDKDQTRDITYVEKQNRCLGKYWQHIPAVIIFIDKLKLDKMRNNGFCVKATVLRSNEIILEQHCILTVDSLGVR</sequence>
<evidence type="ECO:0000313" key="4">
    <source>
        <dbReference type="EMBL" id="CAG5011945.1"/>
    </source>
</evidence>
<keyword evidence="2" id="KW-0539">Nucleus</keyword>
<proteinExistence type="predicted"/>
<dbReference type="GO" id="GO:0005524">
    <property type="term" value="F:ATP binding"/>
    <property type="evidence" value="ECO:0007669"/>
    <property type="project" value="InterPro"/>
</dbReference>
<dbReference type="GO" id="GO:0000724">
    <property type="term" value="P:double-strand break repair via homologous recombination"/>
    <property type="evidence" value="ECO:0007669"/>
    <property type="project" value="TreeGrafter"/>
</dbReference>
<dbReference type="InterPro" id="IPR013632">
    <property type="entry name" value="Rad51_C"/>
</dbReference>
<dbReference type="GO" id="GO:0140664">
    <property type="term" value="F:ATP-dependent DNA damage sensor activity"/>
    <property type="evidence" value="ECO:0007669"/>
    <property type="project" value="InterPro"/>
</dbReference>
<dbReference type="GO" id="GO:0033063">
    <property type="term" value="C:Rad51B-Rad51C-Rad51D-XRCC2 complex"/>
    <property type="evidence" value="ECO:0007669"/>
    <property type="project" value="TreeGrafter"/>
</dbReference>
<evidence type="ECO:0000256" key="1">
    <source>
        <dbReference type="ARBA" id="ARBA00004123"/>
    </source>
</evidence>
<dbReference type="AlphaFoldDB" id="A0A8S3X9D9"/>
<comment type="subcellular location">
    <subcellularLocation>
        <location evidence="1">Nucleus</location>
    </subcellularLocation>
</comment>
<protein>
    <submittedName>
        <fullName evidence="4">(apollo) hypothetical protein</fullName>
    </submittedName>
</protein>
<evidence type="ECO:0000313" key="5">
    <source>
        <dbReference type="Proteomes" id="UP000691718"/>
    </source>
</evidence>
<dbReference type="GO" id="GO:0000723">
    <property type="term" value="P:telomere maintenance"/>
    <property type="evidence" value="ECO:0007669"/>
    <property type="project" value="TreeGrafter"/>
</dbReference>
<gene>
    <name evidence="4" type="ORF">PAPOLLO_LOCUS15688</name>
</gene>
<comment type="caution">
    <text evidence="4">The sequence shown here is derived from an EMBL/GenBank/DDBJ whole genome shotgun (WGS) entry which is preliminary data.</text>
</comment>
<dbReference type="GO" id="GO:0003697">
    <property type="term" value="F:single-stranded DNA binding"/>
    <property type="evidence" value="ECO:0007669"/>
    <property type="project" value="TreeGrafter"/>
</dbReference>
<dbReference type="Proteomes" id="UP000691718">
    <property type="component" value="Unassembled WGS sequence"/>
</dbReference>
<dbReference type="GO" id="GO:0007131">
    <property type="term" value="P:reciprocal meiotic recombination"/>
    <property type="evidence" value="ECO:0007669"/>
    <property type="project" value="TreeGrafter"/>
</dbReference>
<dbReference type="InterPro" id="IPR051988">
    <property type="entry name" value="HRR_RAD51_Paralog"/>
</dbReference>
<reference evidence="4" key="1">
    <citation type="submission" date="2021-04" db="EMBL/GenBank/DDBJ databases">
        <authorList>
            <person name="Tunstrom K."/>
        </authorList>
    </citation>
    <scope>NUCLEOTIDE SEQUENCE</scope>
</reference>
<dbReference type="OrthoDB" id="336321at2759"/>
<dbReference type="GO" id="GO:0005815">
    <property type="term" value="C:microtubule organizing center"/>
    <property type="evidence" value="ECO:0007669"/>
    <property type="project" value="TreeGrafter"/>
</dbReference>
<evidence type="ECO:0000259" key="3">
    <source>
        <dbReference type="PROSITE" id="PS50162"/>
    </source>
</evidence>
<dbReference type="PANTHER" id="PTHR46457:SF1">
    <property type="entry name" value="DNA REPAIR PROTEIN RAD51 HOMOLOG 4"/>
    <property type="match status" value="1"/>
</dbReference>
<organism evidence="4 5">
    <name type="scientific">Parnassius apollo</name>
    <name type="common">Apollo butterfly</name>
    <name type="synonym">Papilio apollo</name>
    <dbReference type="NCBI Taxonomy" id="110799"/>
    <lineage>
        <taxon>Eukaryota</taxon>
        <taxon>Metazoa</taxon>
        <taxon>Ecdysozoa</taxon>
        <taxon>Arthropoda</taxon>
        <taxon>Hexapoda</taxon>
        <taxon>Insecta</taxon>
        <taxon>Pterygota</taxon>
        <taxon>Neoptera</taxon>
        <taxon>Endopterygota</taxon>
        <taxon>Lepidoptera</taxon>
        <taxon>Glossata</taxon>
        <taxon>Ditrysia</taxon>
        <taxon>Papilionoidea</taxon>
        <taxon>Papilionidae</taxon>
        <taxon>Parnassiinae</taxon>
        <taxon>Parnassini</taxon>
        <taxon>Parnassius</taxon>
        <taxon>Parnassius</taxon>
    </lineage>
</organism>
<dbReference type="GO" id="GO:0005657">
    <property type="term" value="C:replication fork"/>
    <property type="evidence" value="ECO:0007669"/>
    <property type="project" value="TreeGrafter"/>
</dbReference>
<feature type="domain" description="RecA family profile 1" evidence="3">
    <location>
        <begin position="20"/>
        <end position="189"/>
    </location>
</feature>
<name>A0A8S3X9D9_PARAO</name>
<accession>A0A8S3X9D9</accession>
<dbReference type="InterPro" id="IPR020588">
    <property type="entry name" value="RecA_ATP-bd"/>
</dbReference>
<evidence type="ECO:0000256" key="2">
    <source>
        <dbReference type="ARBA" id="ARBA00023242"/>
    </source>
</evidence>